<evidence type="ECO:0000313" key="10">
    <source>
        <dbReference type="Proteomes" id="UP001417504"/>
    </source>
</evidence>
<dbReference type="AlphaFoldDB" id="A0AAP0P5E2"/>
<dbReference type="GO" id="GO:0048046">
    <property type="term" value="C:apoplast"/>
    <property type="evidence" value="ECO:0007669"/>
    <property type="project" value="UniProtKB-SubCell"/>
</dbReference>
<dbReference type="InterPro" id="IPR014710">
    <property type="entry name" value="RmlC-like_jellyroll"/>
</dbReference>
<comment type="similarity">
    <text evidence="2 7">Belongs to the germin family.</text>
</comment>
<accession>A0AAP0P5E2</accession>
<dbReference type="SUPFAM" id="SSF51182">
    <property type="entry name" value="RmlC-like cupins"/>
    <property type="match status" value="1"/>
</dbReference>
<evidence type="ECO:0000313" key="9">
    <source>
        <dbReference type="EMBL" id="KAK9131393.1"/>
    </source>
</evidence>
<dbReference type="Proteomes" id="UP001417504">
    <property type="component" value="Unassembled WGS sequence"/>
</dbReference>
<keyword evidence="6 7" id="KW-0464">Manganese</keyword>
<keyword evidence="4 7" id="KW-0964">Secreted</keyword>
<dbReference type="InterPro" id="IPR011051">
    <property type="entry name" value="RmlC_Cupin_sf"/>
</dbReference>
<dbReference type="InterPro" id="IPR006045">
    <property type="entry name" value="Cupin_1"/>
</dbReference>
<evidence type="ECO:0000256" key="5">
    <source>
        <dbReference type="ARBA" id="ARBA00022723"/>
    </source>
</evidence>
<keyword evidence="10" id="KW-1185">Reference proteome</keyword>
<name>A0AAP0P5E2_9MAGN</name>
<gene>
    <name evidence="9" type="ORF">Sjap_011880</name>
</gene>
<protein>
    <recommendedName>
        <fullName evidence="7">Germin-like protein</fullName>
    </recommendedName>
</protein>
<dbReference type="PRINTS" id="PR00325">
    <property type="entry name" value="GERMIN"/>
</dbReference>
<keyword evidence="3 7" id="KW-0052">Apoplast</keyword>
<reference evidence="9 10" key="1">
    <citation type="submission" date="2024-01" db="EMBL/GenBank/DDBJ databases">
        <title>Genome assemblies of Stephania.</title>
        <authorList>
            <person name="Yang L."/>
        </authorList>
    </citation>
    <scope>NUCLEOTIDE SEQUENCE [LARGE SCALE GENOMIC DNA]</scope>
    <source>
        <strain evidence="9">QJT</strain>
        <tissue evidence="9">Leaf</tissue>
    </source>
</reference>
<dbReference type="Gene3D" id="2.60.120.10">
    <property type="entry name" value="Jelly Rolls"/>
    <property type="match status" value="1"/>
</dbReference>
<evidence type="ECO:0000256" key="7">
    <source>
        <dbReference type="RuleBase" id="RU366015"/>
    </source>
</evidence>
<keyword evidence="5 7" id="KW-0479">Metal-binding</keyword>
<organism evidence="9 10">
    <name type="scientific">Stephania japonica</name>
    <dbReference type="NCBI Taxonomy" id="461633"/>
    <lineage>
        <taxon>Eukaryota</taxon>
        <taxon>Viridiplantae</taxon>
        <taxon>Streptophyta</taxon>
        <taxon>Embryophyta</taxon>
        <taxon>Tracheophyta</taxon>
        <taxon>Spermatophyta</taxon>
        <taxon>Magnoliopsida</taxon>
        <taxon>Ranunculales</taxon>
        <taxon>Menispermaceae</taxon>
        <taxon>Menispermoideae</taxon>
        <taxon>Cissampelideae</taxon>
        <taxon>Stephania</taxon>
    </lineage>
</organism>
<feature type="domain" description="Cupin type-1" evidence="8">
    <location>
        <begin position="88"/>
        <end position="178"/>
    </location>
</feature>
<sequence length="188" mass="20769">MRGDVVEDRRTNELGFRGAGDEEIESKRGFFRGRRSLLRATLKPAFPAASLGKLCKNPKLVTANDFYTTGFDTQGNTTRIKRDVSNIQVLNGTLFVGFVTLDPENAFISKQLNKGDLFAFPQGLVNVAFNAGHTNAVAVVAFNDESPNLVTPKAVFGTYPSMPIEYLSTTYRTDEKVIKILAEKWIKG</sequence>
<evidence type="ECO:0000256" key="3">
    <source>
        <dbReference type="ARBA" id="ARBA00022523"/>
    </source>
</evidence>
<evidence type="ECO:0000256" key="1">
    <source>
        <dbReference type="ARBA" id="ARBA00004271"/>
    </source>
</evidence>
<dbReference type="GO" id="GO:0030145">
    <property type="term" value="F:manganese ion binding"/>
    <property type="evidence" value="ECO:0007669"/>
    <property type="project" value="UniProtKB-UniRule"/>
</dbReference>
<dbReference type="EMBL" id="JBBNAE010000004">
    <property type="protein sequence ID" value="KAK9131393.1"/>
    <property type="molecule type" value="Genomic_DNA"/>
</dbReference>
<dbReference type="Pfam" id="PF00190">
    <property type="entry name" value="Cupin_1"/>
    <property type="match status" value="1"/>
</dbReference>
<evidence type="ECO:0000256" key="6">
    <source>
        <dbReference type="ARBA" id="ARBA00023211"/>
    </source>
</evidence>
<comment type="subcellular location">
    <subcellularLocation>
        <location evidence="1 7">Secreted</location>
        <location evidence="1 7">Extracellular space</location>
        <location evidence="1 7">Apoplast</location>
    </subcellularLocation>
</comment>
<dbReference type="PANTHER" id="PTHR31238">
    <property type="entry name" value="GERMIN-LIKE PROTEIN SUBFAMILY 3 MEMBER 3"/>
    <property type="match status" value="1"/>
</dbReference>
<evidence type="ECO:0000259" key="8">
    <source>
        <dbReference type="Pfam" id="PF00190"/>
    </source>
</evidence>
<comment type="caution">
    <text evidence="9">The sequence shown here is derived from an EMBL/GenBank/DDBJ whole genome shotgun (WGS) entry which is preliminary data.</text>
</comment>
<evidence type="ECO:0000256" key="2">
    <source>
        <dbReference type="ARBA" id="ARBA00007456"/>
    </source>
</evidence>
<proteinExistence type="inferred from homology"/>
<dbReference type="InterPro" id="IPR001929">
    <property type="entry name" value="Germin"/>
</dbReference>
<evidence type="ECO:0000256" key="4">
    <source>
        <dbReference type="ARBA" id="ARBA00022525"/>
    </source>
</evidence>